<feature type="region of interest" description="Disordered" evidence="1">
    <location>
        <begin position="1"/>
        <end position="23"/>
    </location>
</feature>
<keyword evidence="3" id="KW-1185">Reference proteome</keyword>
<proteinExistence type="predicted"/>
<reference evidence="2 3" key="1">
    <citation type="submission" date="2019-08" db="EMBL/GenBank/DDBJ databases">
        <title>Bradyrhizobium hipponensis sp. nov., a rhizobium isolated from a Lupinus angustifolius root nodule in Tunisia.</title>
        <authorList>
            <person name="Off K."/>
            <person name="Rejili M."/>
            <person name="Mars M."/>
            <person name="Brachmann A."/>
            <person name="Marin M."/>
        </authorList>
    </citation>
    <scope>NUCLEOTIDE SEQUENCE [LARGE SCALE GENOMIC DNA]</scope>
    <source>
        <strain evidence="3">aSej3</strain>
    </source>
</reference>
<name>A0A5S4YN57_9BRAD</name>
<evidence type="ECO:0000313" key="2">
    <source>
        <dbReference type="EMBL" id="TYO65568.1"/>
    </source>
</evidence>
<dbReference type="Proteomes" id="UP000324797">
    <property type="component" value="Unassembled WGS sequence"/>
</dbReference>
<gene>
    <name evidence="2" type="ORF">FXV83_16690</name>
</gene>
<organism evidence="2 3">
    <name type="scientific">Bradyrhizobium hipponense</name>
    <dbReference type="NCBI Taxonomy" id="2605638"/>
    <lineage>
        <taxon>Bacteria</taxon>
        <taxon>Pseudomonadati</taxon>
        <taxon>Pseudomonadota</taxon>
        <taxon>Alphaproteobacteria</taxon>
        <taxon>Hyphomicrobiales</taxon>
        <taxon>Nitrobacteraceae</taxon>
        <taxon>Bradyrhizobium</taxon>
    </lineage>
</organism>
<feature type="region of interest" description="Disordered" evidence="1">
    <location>
        <begin position="46"/>
        <end position="134"/>
    </location>
</feature>
<sequence length="197" mass="21786">MTDHSATPVVNHGVVEQPKAHAELPRAKRFKRTKEEIRLGLTADQARAARVAPVTQKPETKAVVEAKPVQAAKRDENKAPRFRRTNEEIRLGLSIEEAAARRKAAAEPRKPPSMPKRYEPRPEPAPKVSGDLIETLSPRIQVRARAVSRFRAGGHKGVISAEMLDAVERAVADGKVTKCPPFIDSDGYNHLTQQETK</sequence>
<feature type="compositionally biased region" description="Basic and acidic residues" evidence="1">
    <location>
        <begin position="98"/>
        <end position="124"/>
    </location>
</feature>
<accession>A0A5S4YN57</accession>
<protein>
    <submittedName>
        <fullName evidence="2">Uncharacterized protein</fullName>
    </submittedName>
</protein>
<evidence type="ECO:0000313" key="3">
    <source>
        <dbReference type="Proteomes" id="UP000324797"/>
    </source>
</evidence>
<comment type="caution">
    <text evidence="2">The sequence shown here is derived from an EMBL/GenBank/DDBJ whole genome shotgun (WGS) entry which is preliminary data.</text>
</comment>
<dbReference type="EMBL" id="VSTH01000051">
    <property type="protein sequence ID" value="TYO65568.1"/>
    <property type="molecule type" value="Genomic_DNA"/>
</dbReference>
<dbReference type="AlphaFoldDB" id="A0A5S4YN57"/>
<dbReference type="RefSeq" id="WP_148740502.1">
    <property type="nucleotide sequence ID" value="NZ_VSTH01000051.1"/>
</dbReference>
<feature type="compositionally biased region" description="Basic and acidic residues" evidence="1">
    <location>
        <begin position="72"/>
        <end position="90"/>
    </location>
</feature>
<evidence type="ECO:0000256" key="1">
    <source>
        <dbReference type="SAM" id="MobiDB-lite"/>
    </source>
</evidence>